<dbReference type="RefSeq" id="WP_244747398.1">
    <property type="nucleotide sequence ID" value="NZ_CP095071.1"/>
</dbReference>
<keyword evidence="1" id="KW-0472">Membrane</keyword>
<name>A0ABY4GRS0_9BACI</name>
<protein>
    <submittedName>
        <fullName evidence="2">Uncharacterized protein</fullName>
    </submittedName>
</protein>
<keyword evidence="1" id="KW-1133">Transmembrane helix</keyword>
<evidence type="ECO:0000313" key="2">
    <source>
        <dbReference type="EMBL" id="UOQ86979.1"/>
    </source>
</evidence>
<dbReference type="Proteomes" id="UP000831537">
    <property type="component" value="Chromosome"/>
</dbReference>
<reference evidence="2 3" key="1">
    <citation type="submission" date="2022-04" db="EMBL/GenBank/DDBJ databases">
        <title>Gracilibacillus sp. isolated from saltern.</title>
        <authorList>
            <person name="Won M."/>
            <person name="Lee C.-M."/>
            <person name="Woen H.-Y."/>
            <person name="Kwon S.-W."/>
        </authorList>
    </citation>
    <scope>NUCLEOTIDE SEQUENCE [LARGE SCALE GENOMIC DNA]</scope>
    <source>
        <strain evidence="2 3">SSPM10-3</strain>
    </source>
</reference>
<evidence type="ECO:0000256" key="1">
    <source>
        <dbReference type="SAM" id="Phobius"/>
    </source>
</evidence>
<organism evidence="2 3">
    <name type="scientific">Gracilibacillus salinarum</name>
    <dbReference type="NCBI Taxonomy" id="2932255"/>
    <lineage>
        <taxon>Bacteria</taxon>
        <taxon>Bacillati</taxon>
        <taxon>Bacillota</taxon>
        <taxon>Bacilli</taxon>
        <taxon>Bacillales</taxon>
        <taxon>Bacillaceae</taxon>
        <taxon>Gracilibacillus</taxon>
    </lineage>
</organism>
<sequence length="48" mass="5761">MMNRINETVNERLLVEVKIIKNHHLRVVMVFLFVFLCLLLFSNALLFE</sequence>
<keyword evidence="1" id="KW-0812">Transmembrane</keyword>
<dbReference type="EMBL" id="CP095071">
    <property type="protein sequence ID" value="UOQ86979.1"/>
    <property type="molecule type" value="Genomic_DNA"/>
</dbReference>
<accession>A0ABY4GRS0</accession>
<keyword evidence="3" id="KW-1185">Reference proteome</keyword>
<feature type="transmembrane region" description="Helical" evidence="1">
    <location>
        <begin position="27"/>
        <end position="47"/>
    </location>
</feature>
<proteinExistence type="predicted"/>
<evidence type="ECO:0000313" key="3">
    <source>
        <dbReference type="Proteomes" id="UP000831537"/>
    </source>
</evidence>
<gene>
    <name evidence="2" type="ORF">MUN87_08890</name>
</gene>